<sequence>MRLRLTIRRAVLVLSAAMLLTSCSGSDDGDGGGSGDGATAQAEGPKTQRAALRLDGITDEVAFGQPLAFTVPHGTIDSVEVTPEGGEPVEGQVGDDGSSWQSAAALTPGASYAVTVVASDTLGAEHTLTDSFAVGPVPDANRLTLSMQPADGAVVGVGAPITIRFDQEVTERENVEQALHVASNPQVEGTWHWVSSQEVHFRPKEYWPSGTQVRLDLALNGVQAGPDLWGGRAYDLDFTVGKSQIATVDAATHTVSYSVDGTVAATWDTSLGAPEFATRNGTYIVLEKFETRQMTSCNANITCDPAHPDYYDLEVPNSVRLTWSGTFVHSASWSEGSQGSENVSHGCINLSAANGATFFQLAQYGDIVTVANSTRGPEDLLQRGDPGMADWNLSWDQLVADSALGAPITTDAL</sequence>
<feature type="active site" description="Proton donor/acceptor" evidence="7">
    <location>
        <position position="329"/>
    </location>
</feature>
<dbReference type="GO" id="GO:0071555">
    <property type="term" value="P:cell wall organization"/>
    <property type="evidence" value="ECO:0007669"/>
    <property type="project" value="UniProtKB-UniRule"/>
</dbReference>
<dbReference type="RefSeq" id="WP_131979916.1">
    <property type="nucleotide sequence ID" value="NZ_SMKL01000007.1"/>
</dbReference>
<evidence type="ECO:0000256" key="6">
    <source>
        <dbReference type="ARBA" id="ARBA00023316"/>
    </source>
</evidence>
<dbReference type="OrthoDB" id="5242354at2"/>
<feature type="chain" id="PRO_5020991320" description="L,D-TPase catalytic domain-containing protein" evidence="9">
    <location>
        <begin position="27"/>
        <end position="413"/>
    </location>
</feature>
<dbReference type="GO" id="GO:0005576">
    <property type="term" value="C:extracellular region"/>
    <property type="evidence" value="ECO:0007669"/>
    <property type="project" value="TreeGrafter"/>
</dbReference>
<evidence type="ECO:0000313" key="11">
    <source>
        <dbReference type="EMBL" id="TDC53825.1"/>
    </source>
</evidence>
<dbReference type="CDD" id="cd13432">
    <property type="entry name" value="LDT_IgD_like_2"/>
    <property type="match status" value="1"/>
</dbReference>
<evidence type="ECO:0000256" key="3">
    <source>
        <dbReference type="ARBA" id="ARBA00022960"/>
    </source>
</evidence>
<dbReference type="PROSITE" id="PS52029">
    <property type="entry name" value="LD_TPASE"/>
    <property type="match status" value="1"/>
</dbReference>
<dbReference type="Pfam" id="PF17964">
    <property type="entry name" value="Big_10"/>
    <property type="match status" value="1"/>
</dbReference>
<dbReference type="PANTHER" id="PTHR30582:SF2">
    <property type="entry name" value="L,D-TRANSPEPTIDASE YCIB-RELATED"/>
    <property type="match status" value="1"/>
</dbReference>
<proteinExistence type="predicted"/>
<evidence type="ECO:0000256" key="4">
    <source>
        <dbReference type="ARBA" id="ARBA00022984"/>
    </source>
</evidence>
<evidence type="ECO:0000256" key="8">
    <source>
        <dbReference type="SAM" id="MobiDB-lite"/>
    </source>
</evidence>
<feature type="region of interest" description="Disordered" evidence="8">
    <location>
        <begin position="24"/>
        <end position="47"/>
    </location>
</feature>
<organism evidence="11 12">
    <name type="scientific">Jiangella ureilytica</name>
    <dbReference type="NCBI Taxonomy" id="2530374"/>
    <lineage>
        <taxon>Bacteria</taxon>
        <taxon>Bacillati</taxon>
        <taxon>Actinomycetota</taxon>
        <taxon>Actinomycetes</taxon>
        <taxon>Jiangellales</taxon>
        <taxon>Jiangellaceae</taxon>
        <taxon>Jiangella</taxon>
    </lineage>
</organism>
<gene>
    <name evidence="11" type="ORF">E1212_04925</name>
</gene>
<dbReference type="CDD" id="cd16913">
    <property type="entry name" value="YkuD_like"/>
    <property type="match status" value="1"/>
</dbReference>
<keyword evidence="9" id="KW-0732">Signal</keyword>
<dbReference type="Pfam" id="PF03734">
    <property type="entry name" value="YkuD"/>
    <property type="match status" value="1"/>
</dbReference>
<keyword evidence="2" id="KW-0808">Transferase</keyword>
<comment type="pathway">
    <text evidence="1 7">Cell wall biogenesis; peptidoglycan biosynthesis.</text>
</comment>
<dbReference type="Proteomes" id="UP000295621">
    <property type="component" value="Unassembled WGS sequence"/>
</dbReference>
<dbReference type="Gene3D" id="2.40.440.10">
    <property type="entry name" value="L,D-transpeptidase catalytic domain-like"/>
    <property type="match status" value="1"/>
</dbReference>
<dbReference type="InterPro" id="IPR005490">
    <property type="entry name" value="LD_TPept_cat_dom"/>
</dbReference>
<dbReference type="InterPro" id="IPR050979">
    <property type="entry name" value="LD-transpeptidase"/>
</dbReference>
<dbReference type="InterPro" id="IPR041280">
    <property type="entry name" value="Big_10"/>
</dbReference>
<evidence type="ECO:0000256" key="5">
    <source>
        <dbReference type="ARBA" id="ARBA00023315"/>
    </source>
</evidence>
<dbReference type="PANTHER" id="PTHR30582">
    <property type="entry name" value="L,D-TRANSPEPTIDASE"/>
    <property type="match status" value="1"/>
</dbReference>
<evidence type="ECO:0000313" key="12">
    <source>
        <dbReference type="Proteomes" id="UP000295621"/>
    </source>
</evidence>
<dbReference type="GO" id="GO:0071972">
    <property type="term" value="F:peptidoglycan L,D-transpeptidase activity"/>
    <property type="evidence" value="ECO:0007669"/>
    <property type="project" value="TreeGrafter"/>
</dbReference>
<comment type="caution">
    <text evidence="11">The sequence shown here is derived from an EMBL/GenBank/DDBJ whole genome shotgun (WGS) entry which is preliminary data.</text>
</comment>
<dbReference type="GO" id="GO:0016746">
    <property type="term" value="F:acyltransferase activity"/>
    <property type="evidence" value="ECO:0007669"/>
    <property type="project" value="UniProtKB-KW"/>
</dbReference>
<evidence type="ECO:0000256" key="2">
    <source>
        <dbReference type="ARBA" id="ARBA00022679"/>
    </source>
</evidence>
<protein>
    <recommendedName>
        <fullName evidence="10">L,D-TPase catalytic domain-containing protein</fullName>
    </recommendedName>
</protein>
<dbReference type="PROSITE" id="PS51257">
    <property type="entry name" value="PROKAR_LIPOPROTEIN"/>
    <property type="match status" value="1"/>
</dbReference>
<name>A0A4V2XXM2_9ACTN</name>
<feature type="region of interest" description="Disordered" evidence="8">
    <location>
        <begin position="77"/>
        <end position="99"/>
    </location>
</feature>
<reference evidence="11 12" key="1">
    <citation type="submission" date="2019-02" db="EMBL/GenBank/DDBJ databases">
        <title>Draft genome sequences of novel Actinobacteria.</title>
        <authorList>
            <person name="Sahin N."/>
            <person name="Ay H."/>
            <person name="Saygin H."/>
        </authorList>
    </citation>
    <scope>NUCLEOTIDE SEQUENCE [LARGE SCALE GENOMIC DNA]</scope>
    <source>
        <strain evidence="11 12">KC603</strain>
    </source>
</reference>
<keyword evidence="6 7" id="KW-0961">Cell wall biogenesis/degradation</keyword>
<keyword evidence="5" id="KW-0012">Acyltransferase</keyword>
<feature type="active site" description="Nucleophile" evidence="7">
    <location>
        <position position="347"/>
    </location>
</feature>
<evidence type="ECO:0000256" key="7">
    <source>
        <dbReference type="PROSITE-ProRule" id="PRU01373"/>
    </source>
</evidence>
<dbReference type="Gene3D" id="2.60.40.3710">
    <property type="match status" value="1"/>
</dbReference>
<dbReference type="GO" id="GO:0018104">
    <property type="term" value="P:peptidoglycan-protein cross-linking"/>
    <property type="evidence" value="ECO:0007669"/>
    <property type="project" value="TreeGrafter"/>
</dbReference>
<dbReference type="GO" id="GO:0008360">
    <property type="term" value="P:regulation of cell shape"/>
    <property type="evidence" value="ECO:0007669"/>
    <property type="project" value="UniProtKB-UniRule"/>
</dbReference>
<feature type="domain" description="L,D-TPase catalytic" evidence="10">
    <location>
        <begin position="244"/>
        <end position="371"/>
    </location>
</feature>
<evidence type="ECO:0000256" key="1">
    <source>
        <dbReference type="ARBA" id="ARBA00004752"/>
    </source>
</evidence>
<accession>A0A4V2XXM2</accession>
<dbReference type="InterPro" id="IPR038063">
    <property type="entry name" value="Transpep_catalytic_dom"/>
</dbReference>
<dbReference type="AlphaFoldDB" id="A0A4V2XXM2"/>
<keyword evidence="3 7" id="KW-0133">Cell shape</keyword>
<dbReference type="EMBL" id="SMKL01000007">
    <property type="protein sequence ID" value="TDC53825.1"/>
    <property type="molecule type" value="Genomic_DNA"/>
</dbReference>
<evidence type="ECO:0000259" key="10">
    <source>
        <dbReference type="PROSITE" id="PS52029"/>
    </source>
</evidence>
<dbReference type="UniPathway" id="UPA00219"/>
<feature type="compositionally biased region" description="Low complexity" evidence="8">
    <location>
        <begin position="79"/>
        <end position="92"/>
    </location>
</feature>
<dbReference type="SUPFAM" id="SSF141523">
    <property type="entry name" value="L,D-transpeptidase catalytic domain-like"/>
    <property type="match status" value="1"/>
</dbReference>
<evidence type="ECO:0000256" key="9">
    <source>
        <dbReference type="SAM" id="SignalP"/>
    </source>
</evidence>
<dbReference type="Gene3D" id="2.60.40.3780">
    <property type="match status" value="1"/>
</dbReference>
<keyword evidence="12" id="KW-1185">Reference proteome</keyword>
<keyword evidence="4 7" id="KW-0573">Peptidoglycan synthesis</keyword>
<feature type="signal peptide" evidence="9">
    <location>
        <begin position="1"/>
        <end position="26"/>
    </location>
</feature>